<accession>A0A9D4C425</accession>
<organism evidence="2 3">
    <name type="scientific">Dreissena polymorpha</name>
    <name type="common">Zebra mussel</name>
    <name type="synonym">Mytilus polymorpha</name>
    <dbReference type="NCBI Taxonomy" id="45954"/>
    <lineage>
        <taxon>Eukaryota</taxon>
        <taxon>Metazoa</taxon>
        <taxon>Spiralia</taxon>
        <taxon>Lophotrochozoa</taxon>
        <taxon>Mollusca</taxon>
        <taxon>Bivalvia</taxon>
        <taxon>Autobranchia</taxon>
        <taxon>Heteroconchia</taxon>
        <taxon>Euheterodonta</taxon>
        <taxon>Imparidentia</taxon>
        <taxon>Neoheterodontei</taxon>
        <taxon>Myida</taxon>
        <taxon>Dreissenoidea</taxon>
        <taxon>Dreissenidae</taxon>
        <taxon>Dreissena</taxon>
    </lineage>
</organism>
<feature type="region of interest" description="Disordered" evidence="1">
    <location>
        <begin position="1"/>
        <end position="47"/>
    </location>
</feature>
<dbReference type="Proteomes" id="UP000828390">
    <property type="component" value="Unassembled WGS sequence"/>
</dbReference>
<feature type="region of interest" description="Disordered" evidence="1">
    <location>
        <begin position="75"/>
        <end position="117"/>
    </location>
</feature>
<proteinExistence type="predicted"/>
<evidence type="ECO:0000313" key="2">
    <source>
        <dbReference type="EMBL" id="KAH3716654.1"/>
    </source>
</evidence>
<dbReference type="AlphaFoldDB" id="A0A9D4C425"/>
<sequence length="117" mass="13686">MNGKEQKNKEEEISIKGKEEQNKGKEEMIKYIDGDKSTNREKNEQADITEKKKKTCTTEEEYEVAGQCAVKITGTFQSGKDPDRRDRRVDQFRRRRVALRNKNSEQKIQTLSQNTKC</sequence>
<protein>
    <submittedName>
        <fullName evidence="2">Uncharacterized protein</fullName>
    </submittedName>
</protein>
<dbReference type="EMBL" id="JAIWYP010000013">
    <property type="protein sequence ID" value="KAH3716654.1"/>
    <property type="molecule type" value="Genomic_DNA"/>
</dbReference>
<gene>
    <name evidence="2" type="ORF">DPMN_059380</name>
</gene>
<reference evidence="2" key="2">
    <citation type="submission" date="2020-11" db="EMBL/GenBank/DDBJ databases">
        <authorList>
            <person name="McCartney M.A."/>
            <person name="Auch B."/>
            <person name="Kono T."/>
            <person name="Mallez S."/>
            <person name="Becker A."/>
            <person name="Gohl D.M."/>
            <person name="Silverstein K.A.T."/>
            <person name="Koren S."/>
            <person name="Bechman K.B."/>
            <person name="Herman A."/>
            <person name="Abrahante J.E."/>
            <person name="Garbe J."/>
        </authorList>
    </citation>
    <scope>NUCLEOTIDE SEQUENCE</scope>
    <source>
        <strain evidence="2">Duluth1</strain>
        <tissue evidence="2">Whole animal</tissue>
    </source>
</reference>
<evidence type="ECO:0000313" key="3">
    <source>
        <dbReference type="Proteomes" id="UP000828390"/>
    </source>
</evidence>
<feature type="compositionally biased region" description="Polar residues" evidence="1">
    <location>
        <begin position="106"/>
        <end position="117"/>
    </location>
</feature>
<reference evidence="2" key="1">
    <citation type="journal article" date="2019" name="bioRxiv">
        <title>The Genome of the Zebra Mussel, Dreissena polymorpha: A Resource for Invasive Species Research.</title>
        <authorList>
            <person name="McCartney M.A."/>
            <person name="Auch B."/>
            <person name="Kono T."/>
            <person name="Mallez S."/>
            <person name="Zhang Y."/>
            <person name="Obille A."/>
            <person name="Becker A."/>
            <person name="Abrahante J.E."/>
            <person name="Garbe J."/>
            <person name="Badalamenti J.P."/>
            <person name="Herman A."/>
            <person name="Mangelson H."/>
            <person name="Liachko I."/>
            <person name="Sullivan S."/>
            <person name="Sone E.D."/>
            <person name="Koren S."/>
            <person name="Silverstein K.A.T."/>
            <person name="Beckman K.B."/>
            <person name="Gohl D.M."/>
        </authorList>
    </citation>
    <scope>NUCLEOTIDE SEQUENCE</scope>
    <source>
        <strain evidence="2">Duluth1</strain>
        <tissue evidence="2">Whole animal</tissue>
    </source>
</reference>
<comment type="caution">
    <text evidence="2">The sequence shown here is derived from an EMBL/GenBank/DDBJ whole genome shotgun (WGS) entry which is preliminary data.</text>
</comment>
<evidence type="ECO:0000256" key="1">
    <source>
        <dbReference type="SAM" id="MobiDB-lite"/>
    </source>
</evidence>
<keyword evidence="3" id="KW-1185">Reference proteome</keyword>
<name>A0A9D4C425_DREPO</name>
<feature type="compositionally biased region" description="Basic and acidic residues" evidence="1">
    <location>
        <begin position="80"/>
        <end position="92"/>
    </location>
</feature>